<dbReference type="InterPro" id="IPR001647">
    <property type="entry name" value="HTH_TetR"/>
</dbReference>
<organism evidence="4 5">
    <name type="scientific">Kineosporia mesophila</name>
    <dbReference type="NCBI Taxonomy" id="566012"/>
    <lineage>
        <taxon>Bacteria</taxon>
        <taxon>Bacillati</taxon>
        <taxon>Actinomycetota</taxon>
        <taxon>Actinomycetes</taxon>
        <taxon>Kineosporiales</taxon>
        <taxon>Kineosporiaceae</taxon>
        <taxon>Kineosporia</taxon>
    </lineage>
</organism>
<name>A0ABP7ANF8_9ACTN</name>
<dbReference type="SUPFAM" id="SSF48498">
    <property type="entry name" value="Tetracyclin repressor-like, C-terminal domain"/>
    <property type="match status" value="1"/>
</dbReference>
<dbReference type="PANTHER" id="PTHR30055">
    <property type="entry name" value="HTH-TYPE TRANSCRIPTIONAL REGULATOR RUTR"/>
    <property type="match status" value="1"/>
</dbReference>
<dbReference type="PANTHER" id="PTHR30055:SF226">
    <property type="entry name" value="HTH-TYPE TRANSCRIPTIONAL REGULATOR PKSA"/>
    <property type="match status" value="1"/>
</dbReference>
<protein>
    <submittedName>
        <fullName evidence="4">TetR/AcrR family transcriptional regulator</fullName>
    </submittedName>
</protein>
<dbReference type="SUPFAM" id="SSF46689">
    <property type="entry name" value="Homeodomain-like"/>
    <property type="match status" value="1"/>
</dbReference>
<dbReference type="Pfam" id="PF17918">
    <property type="entry name" value="TetR_C_15"/>
    <property type="match status" value="1"/>
</dbReference>
<accession>A0ABP7ANF8</accession>
<keyword evidence="5" id="KW-1185">Reference proteome</keyword>
<sequence length="204" mass="22674">MPRQTPIQPRKQPRQARAELTRRRILDAAAHVFAEYGYAAGTTNRIAEQAGISIGSLYQYYPNKDALLLELLSQHLDASPMLALTENGSAQRDLEDMLRATVRASIDNHRHDPHLLQVMIEQAPRSGELIARMETVQRETAQRLETVLREHPEVRVADVATAAQLVLTTVELSVHLLVAAPDPVDASHLETEMVAMLSGYLRGS</sequence>
<evidence type="ECO:0000313" key="4">
    <source>
        <dbReference type="EMBL" id="GAA3636452.1"/>
    </source>
</evidence>
<comment type="caution">
    <text evidence="4">The sequence shown here is derived from an EMBL/GenBank/DDBJ whole genome shotgun (WGS) entry which is preliminary data.</text>
</comment>
<evidence type="ECO:0000256" key="2">
    <source>
        <dbReference type="PROSITE-ProRule" id="PRU00335"/>
    </source>
</evidence>
<feature type="DNA-binding region" description="H-T-H motif" evidence="2">
    <location>
        <begin position="42"/>
        <end position="61"/>
    </location>
</feature>
<gene>
    <name evidence="4" type="ORF">GCM10022223_63630</name>
</gene>
<proteinExistence type="predicted"/>
<dbReference type="InterPro" id="IPR009057">
    <property type="entry name" value="Homeodomain-like_sf"/>
</dbReference>
<dbReference type="InterPro" id="IPR036271">
    <property type="entry name" value="Tet_transcr_reg_TetR-rel_C_sf"/>
</dbReference>
<feature type="domain" description="HTH tetR-type" evidence="3">
    <location>
        <begin position="19"/>
        <end position="79"/>
    </location>
</feature>
<dbReference type="RefSeq" id="WP_231481914.1">
    <property type="nucleotide sequence ID" value="NZ_BAAAZO010000012.1"/>
</dbReference>
<dbReference type="Pfam" id="PF00440">
    <property type="entry name" value="TetR_N"/>
    <property type="match status" value="1"/>
</dbReference>
<dbReference type="InterPro" id="IPR050109">
    <property type="entry name" value="HTH-type_TetR-like_transc_reg"/>
</dbReference>
<reference evidence="5" key="1">
    <citation type="journal article" date="2019" name="Int. J. Syst. Evol. Microbiol.">
        <title>The Global Catalogue of Microorganisms (GCM) 10K type strain sequencing project: providing services to taxonomists for standard genome sequencing and annotation.</title>
        <authorList>
            <consortium name="The Broad Institute Genomics Platform"/>
            <consortium name="The Broad Institute Genome Sequencing Center for Infectious Disease"/>
            <person name="Wu L."/>
            <person name="Ma J."/>
        </authorList>
    </citation>
    <scope>NUCLEOTIDE SEQUENCE [LARGE SCALE GENOMIC DNA]</scope>
    <source>
        <strain evidence="5">JCM 16902</strain>
    </source>
</reference>
<dbReference type="InterPro" id="IPR041669">
    <property type="entry name" value="TetR_C_15"/>
</dbReference>
<dbReference type="Gene3D" id="1.10.357.10">
    <property type="entry name" value="Tetracycline Repressor, domain 2"/>
    <property type="match status" value="1"/>
</dbReference>
<dbReference type="PROSITE" id="PS50977">
    <property type="entry name" value="HTH_TETR_2"/>
    <property type="match status" value="1"/>
</dbReference>
<keyword evidence="1 2" id="KW-0238">DNA-binding</keyword>
<evidence type="ECO:0000313" key="5">
    <source>
        <dbReference type="Proteomes" id="UP001501074"/>
    </source>
</evidence>
<evidence type="ECO:0000256" key="1">
    <source>
        <dbReference type="ARBA" id="ARBA00023125"/>
    </source>
</evidence>
<dbReference type="Proteomes" id="UP001501074">
    <property type="component" value="Unassembled WGS sequence"/>
</dbReference>
<dbReference type="EMBL" id="BAAAZO010000012">
    <property type="protein sequence ID" value="GAA3636452.1"/>
    <property type="molecule type" value="Genomic_DNA"/>
</dbReference>
<evidence type="ECO:0000259" key="3">
    <source>
        <dbReference type="PROSITE" id="PS50977"/>
    </source>
</evidence>
<dbReference type="PRINTS" id="PR00455">
    <property type="entry name" value="HTHTETR"/>
</dbReference>